<feature type="compositionally biased region" description="Acidic residues" evidence="1">
    <location>
        <begin position="24"/>
        <end position="49"/>
    </location>
</feature>
<evidence type="ECO:0000313" key="2">
    <source>
        <dbReference type="EMBL" id="KAK5058637.1"/>
    </source>
</evidence>
<feature type="region of interest" description="Disordered" evidence="1">
    <location>
        <begin position="1"/>
        <end position="50"/>
    </location>
</feature>
<name>A0AAV9NHP9_9EURO</name>
<comment type="caution">
    <text evidence="2">The sequence shown here is derived from an EMBL/GenBank/DDBJ whole genome shotgun (WGS) entry which is preliminary data.</text>
</comment>
<dbReference type="GeneID" id="89979055"/>
<dbReference type="EMBL" id="JAVRRD010000005">
    <property type="protein sequence ID" value="KAK5058637.1"/>
    <property type="molecule type" value="Genomic_DNA"/>
</dbReference>
<dbReference type="AlphaFoldDB" id="A0AAV9NHP9"/>
<dbReference type="Proteomes" id="UP001358417">
    <property type="component" value="Unassembled WGS sequence"/>
</dbReference>
<sequence>MGGDENEEQLSGMENDTLQPPEENLGENDGDVAENERDDGEIGPDDEETIIVPTIEDSIREQRIKLTAATEAKAKERDQNFTTAVDLSRSSKTPPRKT</sequence>
<evidence type="ECO:0000256" key="1">
    <source>
        <dbReference type="SAM" id="MobiDB-lite"/>
    </source>
</evidence>
<organism evidence="2 3">
    <name type="scientific">Exophiala bonariae</name>
    <dbReference type="NCBI Taxonomy" id="1690606"/>
    <lineage>
        <taxon>Eukaryota</taxon>
        <taxon>Fungi</taxon>
        <taxon>Dikarya</taxon>
        <taxon>Ascomycota</taxon>
        <taxon>Pezizomycotina</taxon>
        <taxon>Eurotiomycetes</taxon>
        <taxon>Chaetothyriomycetidae</taxon>
        <taxon>Chaetothyriales</taxon>
        <taxon>Herpotrichiellaceae</taxon>
        <taxon>Exophiala</taxon>
    </lineage>
</organism>
<accession>A0AAV9NHP9</accession>
<evidence type="ECO:0000313" key="3">
    <source>
        <dbReference type="Proteomes" id="UP001358417"/>
    </source>
</evidence>
<dbReference type="RefSeq" id="XP_064709160.1">
    <property type="nucleotide sequence ID" value="XM_064854434.1"/>
</dbReference>
<proteinExistence type="predicted"/>
<keyword evidence="3" id="KW-1185">Reference proteome</keyword>
<feature type="region of interest" description="Disordered" evidence="1">
    <location>
        <begin position="70"/>
        <end position="98"/>
    </location>
</feature>
<gene>
    <name evidence="2" type="ORF">LTR84_010901</name>
</gene>
<protein>
    <submittedName>
        <fullName evidence="2">Uncharacterized protein</fullName>
    </submittedName>
</protein>
<feature type="compositionally biased region" description="Polar residues" evidence="1">
    <location>
        <begin position="80"/>
        <end position="98"/>
    </location>
</feature>
<reference evidence="2 3" key="1">
    <citation type="submission" date="2023-08" db="EMBL/GenBank/DDBJ databases">
        <title>Black Yeasts Isolated from many extreme environments.</title>
        <authorList>
            <person name="Coleine C."/>
            <person name="Stajich J.E."/>
            <person name="Selbmann L."/>
        </authorList>
    </citation>
    <scope>NUCLEOTIDE SEQUENCE [LARGE SCALE GENOMIC DNA]</scope>
    <source>
        <strain evidence="2 3">CCFEE 5792</strain>
    </source>
</reference>